<comment type="caution">
    <text evidence="1">The sequence shown here is derived from an EMBL/GenBank/DDBJ whole genome shotgun (WGS) entry which is preliminary data.</text>
</comment>
<proteinExistence type="predicted"/>
<evidence type="ECO:0000313" key="2">
    <source>
        <dbReference type="Proteomes" id="UP000220102"/>
    </source>
</evidence>
<dbReference type="SUPFAM" id="SSF103084">
    <property type="entry name" value="Holliday junction resolvase RusA"/>
    <property type="match status" value="1"/>
</dbReference>
<dbReference type="EMBL" id="PDEQ01000006">
    <property type="protein sequence ID" value="PEN12705.1"/>
    <property type="molecule type" value="Genomic_DNA"/>
</dbReference>
<dbReference type="GO" id="GO:0006310">
    <property type="term" value="P:DNA recombination"/>
    <property type="evidence" value="ECO:0007669"/>
    <property type="project" value="InterPro"/>
</dbReference>
<dbReference type="Proteomes" id="UP000220102">
    <property type="component" value="Unassembled WGS sequence"/>
</dbReference>
<name>A0A2A8CVG9_9BACT</name>
<protein>
    <submittedName>
        <fullName evidence="1">Uncharacterized protein</fullName>
    </submittedName>
</protein>
<dbReference type="InterPro" id="IPR036614">
    <property type="entry name" value="RusA-like_sf"/>
</dbReference>
<dbReference type="RefSeq" id="WP_098075994.1">
    <property type="nucleotide sequence ID" value="NZ_PDEQ01000006.1"/>
</dbReference>
<dbReference type="InterPro" id="IPR008822">
    <property type="entry name" value="Endonuclease_RusA-like"/>
</dbReference>
<accession>A0A2A8CVG9</accession>
<dbReference type="AlphaFoldDB" id="A0A2A8CVG9"/>
<organism evidence="1 2">
    <name type="scientific">Longibacter salinarum</name>
    <dbReference type="NCBI Taxonomy" id="1850348"/>
    <lineage>
        <taxon>Bacteria</taxon>
        <taxon>Pseudomonadati</taxon>
        <taxon>Rhodothermota</taxon>
        <taxon>Rhodothermia</taxon>
        <taxon>Rhodothermales</taxon>
        <taxon>Salisaetaceae</taxon>
        <taxon>Longibacter</taxon>
    </lineage>
</organism>
<dbReference type="GO" id="GO:0000287">
    <property type="term" value="F:magnesium ion binding"/>
    <property type="evidence" value="ECO:0007669"/>
    <property type="project" value="InterPro"/>
</dbReference>
<sequence length="215" mass="24533">MADLEENLERPPDYGSLQFSVEGQPASLQSSSSSRQEVKSRVSKKLEGVQYLLSDDVQVEIRWFIHERDRYESDAAPDIDNILKPLMDALCGADGLIVDDCQVQAVSCYWLDSYDGSQRLEFSIDYSPESWVKKGGLCFIHLGDGLCYPLPGGLSVRQSKFMTQMIKTMVEMRDEFEELDADYYQSKMLMPSQRAFHRTRVASEFEVLEAEDILN</sequence>
<dbReference type="Gene3D" id="3.30.1330.70">
    <property type="entry name" value="Holliday junction resolvase RusA"/>
    <property type="match status" value="1"/>
</dbReference>
<dbReference type="Pfam" id="PF05866">
    <property type="entry name" value="RusA"/>
    <property type="match status" value="1"/>
</dbReference>
<keyword evidence="2" id="KW-1185">Reference proteome</keyword>
<gene>
    <name evidence="1" type="ORF">CRI94_11800</name>
</gene>
<dbReference type="GO" id="GO:0006281">
    <property type="term" value="P:DNA repair"/>
    <property type="evidence" value="ECO:0007669"/>
    <property type="project" value="InterPro"/>
</dbReference>
<dbReference type="OrthoDB" id="8478301at2"/>
<evidence type="ECO:0000313" key="1">
    <source>
        <dbReference type="EMBL" id="PEN12705.1"/>
    </source>
</evidence>
<reference evidence="1 2" key="1">
    <citation type="submission" date="2017-10" db="EMBL/GenBank/DDBJ databases">
        <title>Draft genome of Longibacter Salinarum.</title>
        <authorList>
            <person name="Goh K.M."/>
            <person name="Shamsir M.S."/>
            <person name="Lim S.W."/>
        </authorList>
    </citation>
    <scope>NUCLEOTIDE SEQUENCE [LARGE SCALE GENOMIC DNA]</scope>
    <source>
        <strain evidence="1 2">KCTC 52045</strain>
    </source>
</reference>